<dbReference type="EMBL" id="CAXDID020000034">
    <property type="protein sequence ID" value="CAL5995897.1"/>
    <property type="molecule type" value="Genomic_DNA"/>
</dbReference>
<dbReference type="EMBL" id="CATOUU010001090">
    <property type="protein sequence ID" value="CAI9971165.1"/>
    <property type="molecule type" value="Genomic_DNA"/>
</dbReference>
<keyword evidence="3" id="KW-1185">Reference proteome</keyword>
<sequence>MDGGLINVSLNINVSQAALICMQCQLSISNSQLVFIASGQVLSAVALQVHSDIELSNASVQYRFQSLQAAGIVSIISESIFISLVNVKLNGFNSEQSQKNGYFVSKVTVLTLLNIANLQMCANEVNAAGSGIDNLQLNRDILSSCQNSCDNGSFYSYGICVQKLEHGEMIDNTFACIDPFAFDGQIAECACKNGYILNISYCIPVVISITNLDTAMHDLNSQTNLIVEQQKQYLEQMINGNILLIDQYLGNNVSILNTTISQELADVETNLINNVSMIQFYLKNNISDVQVSTVYAVFGFMM</sequence>
<reference evidence="1" key="1">
    <citation type="submission" date="2023-06" db="EMBL/GenBank/DDBJ databases">
        <authorList>
            <person name="Kurt Z."/>
        </authorList>
    </citation>
    <scope>NUCLEOTIDE SEQUENCE</scope>
</reference>
<proteinExistence type="predicted"/>
<evidence type="ECO:0000313" key="1">
    <source>
        <dbReference type="EMBL" id="CAI9971165.1"/>
    </source>
</evidence>
<evidence type="ECO:0000313" key="2">
    <source>
        <dbReference type="EMBL" id="CAL5995897.1"/>
    </source>
</evidence>
<comment type="caution">
    <text evidence="1">The sequence shown here is derived from an EMBL/GenBank/DDBJ whole genome shotgun (WGS) entry which is preliminary data.</text>
</comment>
<organism evidence="1">
    <name type="scientific">Hexamita inflata</name>
    <dbReference type="NCBI Taxonomy" id="28002"/>
    <lineage>
        <taxon>Eukaryota</taxon>
        <taxon>Metamonada</taxon>
        <taxon>Diplomonadida</taxon>
        <taxon>Hexamitidae</taxon>
        <taxon>Hexamitinae</taxon>
        <taxon>Hexamita</taxon>
    </lineage>
</organism>
<gene>
    <name evidence="2" type="ORF">HINF_LOCUS14349</name>
    <name evidence="1" type="ORF">HINF_LOCUS58810</name>
</gene>
<name>A0AA86RRA5_9EUKA</name>
<accession>A0AA86RRA5</accession>
<reference evidence="2 3" key="2">
    <citation type="submission" date="2024-07" db="EMBL/GenBank/DDBJ databases">
        <authorList>
            <person name="Akdeniz Z."/>
        </authorList>
    </citation>
    <scope>NUCLEOTIDE SEQUENCE [LARGE SCALE GENOMIC DNA]</scope>
</reference>
<dbReference type="AlphaFoldDB" id="A0AA86RRA5"/>
<evidence type="ECO:0000313" key="3">
    <source>
        <dbReference type="Proteomes" id="UP001642409"/>
    </source>
</evidence>
<protein>
    <submittedName>
        <fullName evidence="2">Hypothetical_protein</fullName>
    </submittedName>
</protein>
<dbReference type="Proteomes" id="UP001642409">
    <property type="component" value="Unassembled WGS sequence"/>
</dbReference>